<accession>A0ABV3ZGC3</accession>
<keyword evidence="4" id="KW-1185">Reference proteome</keyword>
<evidence type="ECO:0000256" key="1">
    <source>
        <dbReference type="SAM" id="MobiDB-lite"/>
    </source>
</evidence>
<gene>
    <name evidence="3" type="ORF">QTN47_15420</name>
</gene>
<evidence type="ECO:0000313" key="3">
    <source>
        <dbReference type="EMBL" id="MEX6688897.1"/>
    </source>
</evidence>
<dbReference type="Pfam" id="PF07715">
    <property type="entry name" value="Plug"/>
    <property type="match status" value="1"/>
</dbReference>
<sequence length="1923" mass="218519">MQRLLVILFLALPLIGITQIDWKNLKKKSDDIFTYRVTTAEAEKYIKLDSIPVDVFLPRKPDYVLKRYYDQDSLPTGHYILLSVDDINIKAEIINVTRLYVSPTVNRNVPQIQIRNTNGGFVTNAQVWDNGHKTTYIPQAQAYRLKKKIRDEVAIKIFAPGDSTFLILNGDNFQPYSYKKHFPDTRVGKVITWLPRKISPSHAYHKYSDNNKAAGARGYILFNQPKYKLTDTVKLKAYIINKHQKQYTNNLRLYLQFYKNGSAKSQLLSTLSPSSPGAYVYSFPLHDSLPSDATLSIVFKTEKEDYVLSGNFKTEDYLPDEISTYNFTSTRKDYFYGDSLLFEASAQDANHLTLLDASAKLILTTSTVSKFYGNQQYIADTIYTEQKKLLTEGKTPFVVPVKYLPAADVTLKALLQFRNSNNELHEQTLTLTYNAQKEQLVTWITNDTLYADYRINNKSVNTVASMEMDGNFSKEQEVGLPYKSKIDPFAESYNFFIEKKDSGSLYSSIDIPANYNVPFSRISSSDTIGFSLYNNYKIPVSYLVLDGKKIVASGTDSTSVITWEKKMTLKHKGYTVLWQYVWGGKQKEQQDRIGLLYSKLNIEVNTSASVYPGQQDAVKIHVSDYKHTPVPNVNLAAVSYNSQITKNFYVPDPPYTDKHKIKSLRTKGVYENDDHDPYFSKKYLLGKHQQWKRIFGVDSIFYYKLLFPEKAVTDVTTRITSYLPQVSIHVTDNGIPQSIALLYINRGFMYMESSADTSEYCFQASTSFIKVGVRLRNCFFEVDSIYMQPNYKHDVVIDMSKLAKEKIKPMPEYFTTEERKLIEKQMMRVRNNYGYLWQGTKVTRLSGQDMMIGPFNDYDSLHFYQPANYDLHFVRENGYEYNFSPKILRLERKPIYAASAKKIMINETLKSWNKWGDTLSLVPVINYEKVEIHEPYIADVPQNITRATKTGHLLFTAGKDSTLNPVAARNIRRIALVPIMENGQQLVATVTGRYAFTKIEAGEYMLYLIDSRWNTASGKIQIRQNRTLCIATENWKFAANDPIVKQLEYETKRRRKTDNNPIKVPVTGNKPQSGKLSKGSSSLTGNITDSISGKPVPYALVRIHDNFTNGQTDVATDSNGIFHVQQILEGTYNVSVYALGYNEKSLIISLSKGEDYFLQQRLSIGQLSLNEVVVVGYGVSRKSDITASISSGKTSNLLFLQGKAAGVYVGYAATANSISIRGLRTFSASEKPLYVVDGILYEDLPASISPDTIASVEVMKSTEASAIYGARAFNGAVIITTKKTAGGMRKNFRDYAFWQPNLITDKNGQASFFVNYPDNITGWETYVIAIDKKLRTGKAMLFTQSFKPLLAQLNTPQFLIEGDSAVLIGKAMNYTNDSYKAQLSFSLQQKQLLQKKQDLEAKQSTITRLPILVPTNSDSLLAAFELQSQTGFKDGEERKIPVLKKGIEETKGIFWQLHRDTTVTFTADANAQNVEISILNNGLELMLKEIEHLKDYPYACMEQTASKLRGLLMERQIREYLSQSFKEDKTINLLLNKLQKAQHFDGSWSWWENGRSSIDITCYVINALLPVRSQQLVGTSIRNGLLYLQSQLPTLNRKEMLTALLTLSEAGHFMEYGPYLKTIPFDSISVHGQWQYVRIMQNLKADYSKQLNYLINKGTRGILGGLHWGDENYRWQNNATSTTLLAHQVIVADKSTQSLQPNITQYFMEQRRNGYWRNTVESAGILSAILPVLLNENKKIAAPATISVSGDTSFTVTHFPFHLKTGANKTHLELQKTGGGITYASIYQKLWNPQPQINKELYNIYTAFTANGQEMETIKAGEKVKMIITIEVEKEAEYVMIEIPIPAGCTYAEKSQDSWQTHKEFFKNKVALFAGHLAVGKHKYEVELEARYTGSYTLNPAKVELMYFPTFYGRNEMKKVSIN</sequence>
<dbReference type="InterPro" id="IPR037066">
    <property type="entry name" value="Plug_dom_sf"/>
</dbReference>
<dbReference type="Pfam" id="PF17973">
    <property type="entry name" value="bMG10"/>
    <property type="match status" value="1"/>
</dbReference>
<dbReference type="InterPro" id="IPR008930">
    <property type="entry name" value="Terpenoid_cyclase/PrenylTrfase"/>
</dbReference>
<dbReference type="SMART" id="SM01360">
    <property type="entry name" value="A2M"/>
    <property type="match status" value="1"/>
</dbReference>
<dbReference type="PANTHER" id="PTHR40094">
    <property type="entry name" value="ALPHA-2-MACROGLOBULIN HOMOLOG"/>
    <property type="match status" value="1"/>
</dbReference>
<dbReference type="Pfam" id="PF13620">
    <property type="entry name" value="CarboxypepD_reg"/>
    <property type="match status" value="1"/>
</dbReference>
<feature type="region of interest" description="Disordered" evidence="1">
    <location>
        <begin position="1052"/>
        <end position="1082"/>
    </location>
</feature>
<dbReference type="InterPro" id="IPR051802">
    <property type="entry name" value="YfhM-like"/>
</dbReference>
<dbReference type="Gene3D" id="2.170.130.10">
    <property type="entry name" value="TonB-dependent receptor, plug domain"/>
    <property type="match status" value="1"/>
</dbReference>
<dbReference type="Gene3D" id="2.60.40.1120">
    <property type="entry name" value="Carboxypeptidase-like, regulatory domain"/>
    <property type="match status" value="1"/>
</dbReference>
<dbReference type="SUPFAM" id="SSF56935">
    <property type="entry name" value="Porins"/>
    <property type="match status" value="1"/>
</dbReference>
<evidence type="ECO:0000313" key="4">
    <source>
        <dbReference type="Proteomes" id="UP001560573"/>
    </source>
</evidence>
<dbReference type="PANTHER" id="PTHR40094:SF1">
    <property type="entry name" value="UBIQUITIN DOMAIN-CONTAINING PROTEIN"/>
    <property type="match status" value="1"/>
</dbReference>
<dbReference type="InterPro" id="IPR012910">
    <property type="entry name" value="Plug_dom"/>
</dbReference>
<comment type="caution">
    <text evidence="3">The sequence shown here is derived from an EMBL/GenBank/DDBJ whole genome shotgun (WGS) entry which is preliminary data.</text>
</comment>
<dbReference type="Proteomes" id="UP001560573">
    <property type="component" value="Unassembled WGS sequence"/>
</dbReference>
<dbReference type="Gene3D" id="1.50.10.20">
    <property type="match status" value="1"/>
</dbReference>
<reference evidence="3 4" key="1">
    <citation type="submission" date="2023-07" db="EMBL/GenBank/DDBJ databases">
        <authorList>
            <person name="Lian W.-H."/>
        </authorList>
    </citation>
    <scope>NUCLEOTIDE SEQUENCE [LARGE SCALE GENOMIC DNA]</scope>
    <source>
        <strain evidence="3 4">SYSU DXS3180</strain>
    </source>
</reference>
<feature type="compositionally biased region" description="Low complexity" evidence="1">
    <location>
        <begin position="1073"/>
        <end position="1082"/>
    </location>
</feature>
<dbReference type="SUPFAM" id="SSF48239">
    <property type="entry name" value="Terpenoid cyclases/Protein prenyltransferases"/>
    <property type="match status" value="1"/>
</dbReference>
<dbReference type="SUPFAM" id="SSF49464">
    <property type="entry name" value="Carboxypeptidase regulatory domain-like"/>
    <property type="match status" value="1"/>
</dbReference>
<dbReference type="InterPro" id="IPR041246">
    <property type="entry name" value="Bact_MG10"/>
</dbReference>
<dbReference type="InterPro" id="IPR008969">
    <property type="entry name" value="CarboxyPept-like_regulatory"/>
</dbReference>
<protein>
    <submittedName>
        <fullName evidence="3">Alpha-2-macroglobulin family protein</fullName>
    </submittedName>
</protein>
<dbReference type="EMBL" id="JAULBC010000005">
    <property type="protein sequence ID" value="MEX6688897.1"/>
    <property type="molecule type" value="Genomic_DNA"/>
</dbReference>
<dbReference type="InterPro" id="IPR001599">
    <property type="entry name" value="Macroglobln_a2"/>
</dbReference>
<organism evidence="3 4">
    <name type="scientific">Danxiaibacter flavus</name>
    <dbReference type="NCBI Taxonomy" id="3049108"/>
    <lineage>
        <taxon>Bacteria</taxon>
        <taxon>Pseudomonadati</taxon>
        <taxon>Bacteroidota</taxon>
        <taxon>Chitinophagia</taxon>
        <taxon>Chitinophagales</taxon>
        <taxon>Chitinophagaceae</taxon>
        <taxon>Danxiaibacter</taxon>
    </lineage>
</organism>
<feature type="domain" description="Alpha-2-macroglobulin" evidence="2">
    <location>
        <begin position="1296"/>
        <end position="1385"/>
    </location>
</feature>
<dbReference type="Pfam" id="PF00207">
    <property type="entry name" value="A2M"/>
    <property type="match status" value="1"/>
</dbReference>
<proteinExistence type="predicted"/>
<evidence type="ECO:0000259" key="2">
    <source>
        <dbReference type="SMART" id="SM01360"/>
    </source>
</evidence>
<dbReference type="RefSeq" id="WP_369330307.1">
    <property type="nucleotide sequence ID" value="NZ_JAULBC010000005.1"/>
</dbReference>
<name>A0ABV3ZGC3_9BACT</name>